<feature type="transmembrane region" description="Helical" evidence="1">
    <location>
        <begin position="216"/>
        <end position="233"/>
    </location>
</feature>
<dbReference type="RefSeq" id="WP_101577068.1">
    <property type="nucleotide sequence ID" value="NZ_PGVA01000020.1"/>
</dbReference>
<feature type="transmembrane region" description="Helical" evidence="1">
    <location>
        <begin position="333"/>
        <end position="351"/>
    </location>
</feature>
<feature type="transmembrane region" description="Helical" evidence="1">
    <location>
        <begin position="363"/>
        <end position="383"/>
    </location>
</feature>
<evidence type="ECO:0000313" key="3">
    <source>
        <dbReference type="EMBL" id="PLR95364.1"/>
    </source>
</evidence>
<feature type="transmembrane region" description="Helical" evidence="1">
    <location>
        <begin position="18"/>
        <end position="37"/>
    </location>
</feature>
<evidence type="ECO:0000313" key="4">
    <source>
        <dbReference type="Proteomes" id="UP000234951"/>
    </source>
</evidence>
<dbReference type="Proteomes" id="UP000234951">
    <property type="component" value="Unassembled WGS sequence"/>
</dbReference>
<feature type="transmembrane region" description="Helical" evidence="1">
    <location>
        <begin position="141"/>
        <end position="161"/>
    </location>
</feature>
<feature type="transmembrane region" description="Helical" evidence="1">
    <location>
        <begin position="455"/>
        <end position="475"/>
    </location>
</feature>
<feature type="transmembrane region" description="Helical" evidence="1">
    <location>
        <begin position="268"/>
        <end position="285"/>
    </location>
</feature>
<evidence type="ECO:0000313" key="5">
    <source>
        <dbReference type="Proteomes" id="UP000235114"/>
    </source>
</evidence>
<organism evidence="2 4">
    <name type="scientific">Bacillus canaveralius</name>
    <dbReference type="NCBI Taxonomy" id="1403243"/>
    <lineage>
        <taxon>Bacteria</taxon>
        <taxon>Bacillati</taxon>
        <taxon>Bacillota</taxon>
        <taxon>Bacilli</taxon>
        <taxon>Bacillales</taxon>
        <taxon>Bacillaceae</taxon>
        <taxon>Bacillus</taxon>
    </lineage>
</organism>
<dbReference type="EMBL" id="PGVA01000020">
    <property type="protein sequence ID" value="PLR83455.1"/>
    <property type="molecule type" value="Genomic_DNA"/>
</dbReference>
<proteinExistence type="predicted"/>
<gene>
    <name evidence="2" type="ORF">CU635_09165</name>
    <name evidence="3" type="ORF">CVD25_14970</name>
</gene>
<keyword evidence="5" id="KW-1185">Reference proteome</keyword>
<feature type="transmembrane region" description="Helical" evidence="1">
    <location>
        <begin position="291"/>
        <end position="312"/>
    </location>
</feature>
<keyword evidence="1" id="KW-1133">Transmembrane helix</keyword>
<protein>
    <recommendedName>
        <fullName evidence="6">Citrate transporter-like domain-containing protein</fullName>
    </recommendedName>
</protein>
<evidence type="ECO:0000256" key="1">
    <source>
        <dbReference type="SAM" id="Phobius"/>
    </source>
</evidence>
<dbReference type="EMBL" id="PGVD01000039">
    <property type="protein sequence ID" value="PLR95364.1"/>
    <property type="molecule type" value="Genomic_DNA"/>
</dbReference>
<comment type="caution">
    <text evidence="2">The sequence shown here is derived from an EMBL/GenBank/DDBJ whole genome shotgun (WGS) entry which is preliminary data.</text>
</comment>
<feature type="transmembrane region" description="Helical" evidence="1">
    <location>
        <begin position="67"/>
        <end position="86"/>
    </location>
</feature>
<accession>A0A2N5GN30</accession>
<name>A0A2N5GN30_9BACI</name>
<keyword evidence="1" id="KW-0472">Membrane</keyword>
<feature type="transmembrane region" description="Helical" evidence="1">
    <location>
        <begin position="414"/>
        <end position="434"/>
    </location>
</feature>
<keyword evidence="1" id="KW-0812">Transmembrane</keyword>
<evidence type="ECO:0000313" key="2">
    <source>
        <dbReference type="EMBL" id="PLR83455.1"/>
    </source>
</evidence>
<sequence length="476" mass="53403">MLQVGMAKESVSKLDMGVILNLARSIVFNCLFIFYIIQLVLPIKYSDYILSICSFFALILSLQGIQVFYQIIVVISLSFSFIVMYLNDLFTWNALTYFSGMTNILVLLAYASLLSIPVLLGEYPQKIYRFFRSRITSFKSLYATFSIVTFILCSVMTAPAIPTIQASLSEFLKKLPASFINKFQSITYVRPFIMTLFWTPVAAAPTIAITGTGAKASIILPLTFTIAILFLLLDIQSSFRRLKGEVNEHLLVEENDHEILSAKAKMSLIYFLLHIVIFIVIILSLSHWLTFSMLDAVVLMIIPYSFIWALFLQKGKSYCKNMQKRLIETVPNIYPQVALFVAMSVFINVIAHSHINDWINGTVYSISITIGPFILLVIGFVVFLMTWIGIIPQLVVVLATQTLSLQFMNVSAEWLALAILGGALTGSASSPFTMNANIVAVTINESPMQVVKHNLFFALIVFIVTSSLSILMQIYF</sequence>
<feature type="transmembrane region" description="Helical" evidence="1">
    <location>
        <begin position="98"/>
        <end position="120"/>
    </location>
</feature>
<feature type="transmembrane region" description="Helical" evidence="1">
    <location>
        <begin position="43"/>
        <end position="60"/>
    </location>
</feature>
<dbReference type="Proteomes" id="UP000235114">
    <property type="component" value="Unassembled WGS sequence"/>
</dbReference>
<dbReference type="AlphaFoldDB" id="A0A2N5GN30"/>
<evidence type="ECO:0008006" key="6">
    <source>
        <dbReference type="Google" id="ProtNLM"/>
    </source>
</evidence>
<reference evidence="3 5" key="2">
    <citation type="submission" date="2017-12" db="EMBL/GenBank/DDBJ databases">
        <title>Comparative Functional Genomics of Dry Heat Resistant strains isolated from the Viking Spacecraft.</title>
        <authorList>
            <person name="Seuylemezian A."/>
            <person name="Cooper K."/>
            <person name="Vaishampayan P."/>
        </authorList>
    </citation>
    <scope>NUCLEOTIDE SEQUENCE [LARGE SCALE GENOMIC DNA]</scope>
    <source>
        <strain evidence="3 5">ATCC 29669</strain>
    </source>
</reference>
<reference evidence="2 4" key="1">
    <citation type="submission" date="2017-11" db="EMBL/GenBank/DDBJ databases">
        <title>Comparitive Functional Genomics of Dry Heat Resistant strains isolated from the Viking Spacecraft.</title>
        <authorList>
            <person name="Seuylemezian A."/>
            <person name="Cooper K."/>
            <person name="Vaishampayan P."/>
        </authorList>
    </citation>
    <scope>NUCLEOTIDE SEQUENCE [LARGE SCALE GENOMIC DNA]</scope>
    <source>
        <strain evidence="2 4">M4.6</strain>
    </source>
</reference>
<dbReference type="OrthoDB" id="2845280at2"/>